<dbReference type="PANTHER" id="PTHR42944">
    <property type="entry name" value="ADENINE DNA GLYCOSYLASE"/>
    <property type="match status" value="1"/>
</dbReference>
<comment type="catalytic activity">
    <reaction evidence="1 14">
        <text>Hydrolyzes free adenine bases from 7,8-dihydro-8-oxoguanine:adenine mismatched double-stranded DNA, leaving an apurinic site.</text>
        <dbReference type="EC" id="3.2.2.31"/>
    </reaction>
</comment>
<dbReference type="SUPFAM" id="SSF55811">
    <property type="entry name" value="Nudix"/>
    <property type="match status" value="1"/>
</dbReference>
<dbReference type="PANTHER" id="PTHR42944:SF1">
    <property type="entry name" value="ADENINE DNA GLYCOSYLASE"/>
    <property type="match status" value="1"/>
</dbReference>
<evidence type="ECO:0000256" key="4">
    <source>
        <dbReference type="ARBA" id="ARBA00012045"/>
    </source>
</evidence>
<feature type="non-terminal residue" evidence="16">
    <location>
        <position position="330"/>
    </location>
</feature>
<evidence type="ECO:0000259" key="15">
    <source>
        <dbReference type="SMART" id="SM00478"/>
    </source>
</evidence>
<evidence type="ECO:0000313" key="16">
    <source>
        <dbReference type="EMBL" id="HHI89068.1"/>
    </source>
</evidence>
<dbReference type="CDD" id="cd03431">
    <property type="entry name" value="NUDIX_DNA_Glycosylase_C-MutY"/>
    <property type="match status" value="1"/>
</dbReference>
<dbReference type="GO" id="GO:0051539">
    <property type="term" value="F:4 iron, 4 sulfur cluster binding"/>
    <property type="evidence" value="ECO:0007669"/>
    <property type="project" value="UniProtKB-UniRule"/>
</dbReference>
<reference evidence="16" key="1">
    <citation type="journal article" date="2020" name="mSystems">
        <title>Genome- and Community-Level Interaction Insights into Carbon Utilization and Element Cycling Functions of Hydrothermarchaeota in Hydrothermal Sediment.</title>
        <authorList>
            <person name="Zhou Z."/>
            <person name="Liu Y."/>
            <person name="Xu W."/>
            <person name="Pan J."/>
            <person name="Luo Z.H."/>
            <person name="Li M."/>
        </authorList>
    </citation>
    <scope>NUCLEOTIDE SEQUENCE [LARGE SCALE GENOMIC DNA]</scope>
    <source>
        <strain evidence="16">HyVt-538</strain>
    </source>
</reference>
<keyword evidence="8 14" id="KW-0227">DNA damage</keyword>
<keyword evidence="13 14" id="KW-0326">Glycosidase</keyword>
<keyword evidence="11" id="KW-0411">Iron-sulfur</keyword>
<dbReference type="GO" id="GO:0006298">
    <property type="term" value="P:mismatch repair"/>
    <property type="evidence" value="ECO:0007669"/>
    <property type="project" value="TreeGrafter"/>
</dbReference>
<dbReference type="Gene3D" id="3.90.79.10">
    <property type="entry name" value="Nucleoside Triphosphate Pyrophosphohydrolase"/>
    <property type="match status" value="1"/>
</dbReference>
<comment type="cofactor">
    <cofactor evidence="14">
        <name>[4Fe-4S] cluster</name>
        <dbReference type="ChEBI" id="CHEBI:49883"/>
    </cofactor>
    <text evidence="14">Binds 1 [4Fe-4S] cluster.</text>
</comment>
<dbReference type="InterPro" id="IPR023170">
    <property type="entry name" value="HhH_base_excis_C"/>
</dbReference>
<evidence type="ECO:0000256" key="2">
    <source>
        <dbReference type="ARBA" id="ARBA00002933"/>
    </source>
</evidence>
<dbReference type="CDD" id="cd00056">
    <property type="entry name" value="ENDO3c"/>
    <property type="match status" value="1"/>
</dbReference>
<dbReference type="InterPro" id="IPR005760">
    <property type="entry name" value="A/G_AdeGlyc_MutY"/>
</dbReference>
<dbReference type="InterPro" id="IPR011257">
    <property type="entry name" value="DNA_glycosylase"/>
</dbReference>
<dbReference type="FunFam" id="1.10.340.30:FF:000002">
    <property type="entry name" value="Adenine DNA glycosylase"/>
    <property type="match status" value="1"/>
</dbReference>
<dbReference type="GO" id="GO:0032357">
    <property type="term" value="F:oxidized purine DNA binding"/>
    <property type="evidence" value="ECO:0007669"/>
    <property type="project" value="TreeGrafter"/>
</dbReference>
<keyword evidence="10 14" id="KW-0408">Iron</keyword>
<dbReference type="InterPro" id="IPR000445">
    <property type="entry name" value="HhH_motif"/>
</dbReference>
<dbReference type="SMART" id="SM00478">
    <property type="entry name" value="ENDO3c"/>
    <property type="match status" value="1"/>
</dbReference>
<gene>
    <name evidence="16" type="primary">mutY</name>
    <name evidence="16" type="ORF">ENK01_03860</name>
</gene>
<dbReference type="GO" id="GO:0035485">
    <property type="term" value="F:adenine/guanine mispair binding"/>
    <property type="evidence" value="ECO:0007669"/>
    <property type="project" value="TreeGrafter"/>
</dbReference>
<evidence type="ECO:0000256" key="10">
    <source>
        <dbReference type="ARBA" id="ARBA00023004"/>
    </source>
</evidence>
<dbReference type="GO" id="GO:0034039">
    <property type="term" value="F:8-oxo-7,8-dihydroguanine DNA N-glycosylase activity"/>
    <property type="evidence" value="ECO:0007669"/>
    <property type="project" value="TreeGrafter"/>
</dbReference>
<dbReference type="InterPro" id="IPR044298">
    <property type="entry name" value="MIG/MutY"/>
</dbReference>
<dbReference type="SUPFAM" id="SSF48150">
    <property type="entry name" value="DNA-glycosylase"/>
    <property type="match status" value="1"/>
</dbReference>
<evidence type="ECO:0000256" key="1">
    <source>
        <dbReference type="ARBA" id="ARBA00000843"/>
    </source>
</evidence>
<accession>A0A7V5U1D1</accession>
<evidence type="ECO:0000256" key="12">
    <source>
        <dbReference type="ARBA" id="ARBA00023204"/>
    </source>
</evidence>
<name>A0A7V5U1D1_9PROT</name>
<dbReference type="Pfam" id="PF00730">
    <property type="entry name" value="HhH-GPD"/>
    <property type="match status" value="1"/>
</dbReference>
<evidence type="ECO:0000256" key="7">
    <source>
        <dbReference type="ARBA" id="ARBA00022723"/>
    </source>
</evidence>
<dbReference type="InterPro" id="IPR003265">
    <property type="entry name" value="HhH-GPD_domain"/>
</dbReference>
<dbReference type="Pfam" id="PF00633">
    <property type="entry name" value="HHH"/>
    <property type="match status" value="1"/>
</dbReference>
<keyword evidence="6" id="KW-0004">4Fe-4S</keyword>
<dbReference type="GO" id="GO:0006284">
    <property type="term" value="P:base-excision repair"/>
    <property type="evidence" value="ECO:0007669"/>
    <property type="project" value="UniProtKB-UniRule"/>
</dbReference>
<comment type="caution">
    <text evidence="16">The sequence shown here is derived from an EMBL/GenBank/DDBJ whole genome shotgun (WGS) entry which is preliminary data.</text>
</comment>
<dbReference type="InterPro" id="IPR015797">
    <property type="entry name" value="NUDIX_hydrolase-like_dom_sf"/>
</dbReference>
<evidence type="ECO:0000256" key="14">
    <source>
        <dbReference type="RuleBase" id="RU365096"/>
    </source>
</evidence>
<organism evidence="16">
    <name type="scientific">Hellea balneolensis</name>
    <dbReference type="NCBI Taxonomy" id="287478"/>
    <lineage>
        <taxon>Bacteria</taxon>
        <taxon>Pseudomonadati</taxon>
        <taxon>Pseudomonadota</taxon>
        <taxon>Alphaproteobacteria</taxon>
        <taxon>Maricaulales</taxon>
        <taxon>Robiginitomaculaceae</taxon>
        <taxon>Hellea</taxon>
    </lineage>
</organism>
<dbReference type="GO" id="GO:0046872">
    <property type="term" value="F:metal ion binding"/>
    <property type="evidence" value="ECO:0007669"/>
    <property type="project" value="UniProtKB-UniRule"/>
</dbReference>
<dbReference type="Gene3D" id="1.10.340.30">
    <property type="entry name" value="Hypothetical protein, domain 2"/>
    <property type="match status" value="1"/>
</dbReference>
<dbReference type="Gene3D" id="1.10.1670.10">
    <property type="entry name" value="Helix-hairpin-Helix base-excision DNA repair enzymes (C-terminal)"/>
    <property type="match status" value="1"/>
</dbReference>
<keyword evidence="12" id="KW-0234">DNA repair</keyword>
<comment type="function">
    <text evidence="2">Adenine glycosylase active on G-A mispairs. MutY also corrects error-prone DNA synthesis past GO lesions which are due to the oxidatively damaged form of guanine: 7,8-dihydro-8-oxoguanine (8-oxo-dGTP).</text>
</comment>
<dbReference type="EC" id="3.2.2.31" evidence="4 14"/>
<evidence type="ECO:0000256" key="8">
    <source>
        <dbReference type="ARBA" id="ARBA00022763"/>
    </source>
</evidence>
<evidence type="ECO:0000256" key="9">
    <source>
        <dbReference type="ARBA" id="ARBA00022801"/>
    </source>
</evidence>
<evidence type="ECO:0000256" key="13">
    <source>
        <dbReference type="ARBA" id="ARBA00023295"/>
    </source>
</evidence>
<evidence type="ECO:0000256" key="3">
    <source>
        <dbReference type="ARBA" id="ARBA00008343"/>
    </source>
</evidence>
<keyword evidence="7" id="KW-0479">Metal-binding</keyword>
<dbReference type="NCBIfam" id="TIGR01084">
    <property type="entry name" value="mutY"/>
    <property type="match status" value="1"/>
</dbReference>
<feature type="domain" description="HhH-GPD" evidence="15">
    <location>
        <begin position="51"/>
        <end position="200"/>
    </location>
</feature>
<dbReference type="AlphaFoldDB" id="A0A7V5U1D1"/>
<comment type="similarity">
    <text evidence="3 14">Belongs to the Nth/MutY family.</text>
</comment>
<sequence length="330" mass="36946">MKSLQEIKKMRRVLLDWYAQSGRTLPWRIRPPDRQAGVVADPYKVWLSEIMCQQTTTTAVIPYYENFLGLWPNVTALAEAAREDVLRAWAGLGYYARARNLHACARIVSREMDGRFPDTEAGLLHLPGIGPYTAAAIAAICYNEATNVVDGNVERVISRIFRVQTPLPKARAELRRLAGGLADPGQPGDYAQALMDLGALVCRPKNPQCPKCPWQVHCQAATSGDMTDYPRRGRRTARPVRYGAVFYVEDAGQIWLRQRAENGLLGGMLELPGTDWTQDRPDESVWLSQAPCPGNWQKLEGEIKHVFTHFTLYLTVYRGVGLAGEFDMAV</sequence>
<dbReference type="InterPro" id="IPR029119">
    <property type="entry name" value="MutY_C"/>
</dbReference>
<proteinExistence type="inferred from homology"/>
<dbReference type="Pfam" id="PF14815">
    <property type="entry name" value="NUDIX_4"/>
    <property type="match status" value="1"/>
</dbReference>
<keyword evidence="9" id="KW-0378">Hydrolase</keyword>
<evidence type="ECO:0000256" key="6">
    <source>
        <dbReference type="ARBA" id="ARBA00022485"/>
    </source>
</evidence>
<dbReference type="Proteomes" id="UP000885806">
    <property type="component" value="Unassembled WGS sequence"/>
</dbReference>
<dbReference type="EMBL" id="DROP01000258">
    <property type="protein sequence ID" value="HHI89068.1"/>
    <property type="molecule type" value="Genomic_DNA"/>
</dbReference>
<evidence type="ECO:0000256" key="5">
    <source>
        <dbReference type="ARBA" id="ARBA00022023"/>
    </source>
</evidence>
<dbReference type="GO" id="GO:0000701">
    <property type="term" value="F:purine-specific mismatch base pair DNA N-glycosylase activity"/>
    <property type="evidence" value="ECO:0007669"/>
    <property type="project" value="UniProtKB-EC"/>
</dbReference>
<evidence type="ECO:0000256" key="11">
    <source>
        <dbReference type="ARBA" id="ARBA00023014"/>
    </source>
</evidence>
<protein>
    <recommendedName>
        <fullName evidence="5 14">Adenine DNA glycosylase</fullName>
        <ecNumber evidence="4 14">3.2.2.31</ecNumber>
    </recommendedName>
</protein>